<dbReference type="AlphaFoldDB" id="A0A7X0LJL0"/>
<evidence type="ECO:0000313" key="3">
    <source>
        <dbReference type="Proteomes" id="UP000541810"/>
    </source>
</evidence>
<protein>
    <submittedName>
        <fullName evidence="2">Putative salt-induced outer membrane protein YdiY</fullName>
    </submittedName>
</protein>
<dbReference type="Pfam" id="PF04338">
    <property type="entry name" value="DUF481"/>
    <property type="match status" value="1"/>
</dbReference>
<accession>A0A7X0LJL0</accession>
<feature type="chain" id="PRO_5031094634" evidence="1">
    <location>
        <begin position="24"/>
        <end position="301"/>
    </location>
</feature>
<keyword evidence="3" id="KW-1185">Reference proteome</keyword>
<gene>
    <name evidence="2" type="ORF">HNQ40_000748</name>
</gene>
<organism evidence="2 3">
    <name type="scientific">Algisphaera agarilytica</name>
    <dbReference type="NCBI Taxonomy" id="1385975"/>
    <lineage>
        <taxon>Bacteria</taxon>
        <taxon>Pseudomonadati</taxon>
        <taxon>Planctomycetota</taxon>
        <taxon>Phycisphaerae</taxon>
        <taxon>Phycisphaerales</taxon>
        <taxon>Phycisphaeraceae</taxon>
        <taxon>Algisphaera</taxon>
    </lineage>
</organism>
<dbReference type="EMBL" id="JACHGY010000001">
    <property type="protein sequence ID" value="MBB6428942.1"/>
    <property type="molecule type" value="Genomic_DNA"/>
</dbReference>
<dbReference type="RefSeq" id="WP_184676521.1">
    <property type="nucleotide sequence ID" value="NZ_JACHGY010000001.1"/>
</dbReference>
<evidence type="ECO:0000313" key="2">
    <source>
        <dbReference type="EMBL" id="MBB6428942.1"/>
    </source>
</evidence>
<evidence type="ECO:0000256" key="1">
    <source>
        <dbReference type="SAM" id="SignalP"/>
    </source>
</evidence>
<dbReference type="Proteomes" id="UP000541810">
    <property type="component" value="Unassembled WGS sequence"/>
</dbReference>
<keyword evidence="1" id="KW-0732">Signal</keyword>
<name>A0A7X0LJL0_9BACT</name>
<comment type="caution">
    <text evidence="2">The sequence shown here is derived from an EMBL/GenBank/DDBJ whole genome shotgun (WGS) entry which is preliminary data.</text>
</comment>
<feature type="signal peptide" evidence="1">
    <location>
        <begin position="1"/>
        <end position="23"/>
    </location>
</feature>
<reference evidence="2 3" key="1">
    <citation type="submission" date="2020-08" db="EMBL/GenBank/DDBJ databases">
        <title>Genomic Encyclopedia of Type Strains, Phase IV (KMG-IV): sequencing the most valuable type-strain genomes for metagenomic binning, comparative biology and taxonomic classification.</title>
        <authorList>
            <person name="Goeker M."/>
        </authorList>
    </citation>
    <scope>NUCLEOTIDE SEQUENCE [LARGE SCALE GENOMIC DNA]</scope>
    <source>
        <strain evidence="2 3">DSM 103725</strain>
    </source>
</reference>
<proteinExistence type="predicted"/>
<sequence>MKLFSLATAGLVTGSLVAASAQAGTVTLTNDDTITGTVTSQTDAGVTVEHPDLGTLNLDAAQVAGVELDESDPIYVEPPAPDFFWGWDKTLSAGVNGSDGNTDSLSIYAAFNTGYEDDTDRWAFNARLFYGEEDSVNTRNEWQANLTKDWLFPGEDHFFFTTLKYENDRFTGWEERTSGYVGVGYDVVKKENYNMIARLGVGGSYEAGVINEFTAELLLGVEGNWAIDSRSSFNYYTFFYPSLDPAFEDFRNTTGAAYVVAIDKGDGLSLRIGAENEYNSAAAAGTEKNDLKYFLALVYDF</sequence>
<dbReference type="InterPro" id="IPR007433">
    <property type="entry name" value="DUF481"/>
</dbReference>